<feature type="region of interest" description="Disordered" evidence="1">
    <location>
        <begin position="19"/>
        <end position="52"/>
    </location>
</feature>
<comment type="caution">
    <text evidence="2">The sequence shown here is derived from an EMBL/GenBank/DDBJ whole genome shotgun (WGS) entry which is preliminary data.</text>
</comment>
<sequence>MSNLRNIPSVSICHTHVTESRTKEELRWAASEAGDARPLQRRQSSRSHARPLLLHKARPHRSQQWDLKHSCGCQPTQLLRNVEIARFASGHLASFTTMPELFPPYVRQS</sequence>
<evidence type="ECO:0000313" key="2">
    <source>
        <dbReference type="EMBL" id="KAG0578052.1"/>
    </source>
</evidence>
<keyword evidence="3" id="KW-1185">Reference proteome</keyword>
<dbReference type="Proteomes" id="UP000822688">
    <property type="component" value="Chromosome 5"/>
</dbReference>
<feature type="compositionally biased region" description="Basic residues" evidence="1">
    <location>
        <begin position="39"/>
        <end position="52"/>
    </location>
</feature>
<name>A0A8T0I3J1_CERPU</name>
<protein>
    <submittedName>
        <fullName evidence="2">Uncharacterized protein</fullName>
    </submittedName>
</protein>
<evidence type="ECO:0000256" key="1">
    <source>
        <dbReference type="SAM" id="MobiDB-lite"/>
    </source>
</evidence>
<accession>A0A8T0I3J1</accession>
<gene>
    <name evidence="2" type="ORF">KC19_5G201400</name>
</gene>
<evidence type="ECO:0000313" key="3">
    <source>
        <dbReference type="Proteomes" id="UP000822688"/>
    </source>
</evidence>
<dbReference type="AlphaFoldDB" id="A0A8T0I3J1"/>
<organism evidence="2 3">
    <name type="scientific">Ceratodon purpureus</name>
    <name type="common">Fire moss</name>
    <name type="synonym">Dicranum purpureum</name>
    <dbReference type="NCBI Taxonomy" id="3225"/>
    <lineage>
        <taxon>Eukaryota</taxon>
        <taxon>Viridiplantae</taxon>
        <taxon>Streptophyta</taxon>
        <taxon>Embryophyta</taxon>
        <taxon>Bryophyta</taxon>
        <taxon>Bryophytina</taxon>
        <taxon>Bryopsida</taxon>
        <taxon>Dicranidae</taxon>
        <taxon>Pseudoditrichales</taxon>
        <taxon>Ditrichaceae</taxon>
        <taxon>Ceratodon</taxon>
    </lineage>
</organism>
<reference evidence="2" key="1">
    <citation type="submission" date="2020-06" db="EMBL/GenBank/DDBJ databases">
        <title>WGS assembly of Ceratodon purpureus strain R40.</title>
        <authorList>
            <person name="Carey S.B."/>
            <person name="Jenkins J."/>
            <person name="Shu S."/>
            <person name="Lovell J.T."/>
            <person name="Sreedasyam A."/>
            <person name="Maumus F."/>
            <person name="Tiley G.P."/>
            <person name="Fernandez-Pozo N."/>
            <person name="Barry K."/>
            <person name="Chen C."/>
            <person name="Wang M."/>
            <person name="Lipzen A."/>
            <person name="Daum C."/>
            <person name="Saski C.A."/>
            <person name="Payton A.C."/>
            <person name="Mcbreen J.C."/>
            <person name="Conrad R.E."/>
            <person name="Kollar L.M."/>
            <person name="Olsson S."/>
            <person name="Huttunen S."/>
            <person name="Landis J.B."/>
            <person name="Wickett N.J."/>
            <person name="Johnson M.G."/>
            <person name="Rensing S.A."/>
            <person name="Grimwood J."/>
            <person name="Schmutz J."/>
            <person name="Mcdaniel S.F."/>
        </authorList>
    </citation>
    <scope>NUCLEOTIDE SEQUENCE</scope>
    <source>
        <strain evidence="2">R40</strain>
    </source>
</reference>
<proteinExistence type="predicted"/>
<dbReference type="EMBL" id="CM026425">
    <property type="protein sequence ID" value="KAG0578052.1"/>
    <property type="molecule type" value="Genomic_DNA"/>
</dbReference>